<evidence type="ECO:0000313" key="3">
    <source>
        <dbReference type="Proteomes" id="UP001375240"/>
    </source>
</evidence>
<proteinExistence type="predicted"/>
<comment type="caution">
    <text evidence="2">The sequence shown here is derived from an EMBL/GenBank/DDBJ whole genome shotgun (WGS) entry which is preliminary data.</text>
</comment>
<dbReference type="InterPro" id="IPR036047">
    <property type="entry name" value="F-box-like_dom_sf"/>
</dbReference>
<reference evidence="2 3" key="1">
    <citation type="submission" date="2019-10" db="EMBL/GenBank/DDBJ databases">
        <authorList>
            <person name="Palmer J.M."/>
        </authorList>
    </citation>
    <scope>NUCLEOTIDE SEQUENCE [LARGE SCALE GENOMIC DNA]</scope>
    <source>
        <strain evidence="2 3">TWF696</strain>
    </source>
</reference>
<keyword evidence="3" id="KW-1185">Reference proteome</keyword>
<dbReference type="InterPro" id="IPR001810">
    <property type="entry name" value="F-box_dom"/>
</dbReference>
<protein>
    <recommendedName>
        <fullName evidence="1">F-box domain-containing protein</fullName>
    </recommendedName>
</protein>
<evidence type="ECO:0000259" key="1">
    <source>
        <dbReference type="PROSITE" id="PS50181"/>
    </source>
</evidence>
<organism evidence="2 3">
    <name type="scientific">Orbilia brochopaga</name>
    <dbReference type="NCBI Taxonomy" id="3140254"/>
    <lineage>
        <taxon>Eukaryota</taxon>
        <taxon>Fungi</taxon>
        <taxon>Dikarya</taxon>
        <taxon>Ascomycota</taxon>
        <taxon>Pezizomycotina</taxon>
        <taxon>Orbiliomycetes</taxon>
        <taxon>Orbiliales</taxon>
        <taxon>Orbiliaceae</taxon>
        <taxon>Orbilia</taxon>
    </lineage>
</organism>
<dbReference type="EMBL" id="JAVHNQ010000010">
    <property type="protein sequence ID" value="KAK6338036.1"/>
    <property type="molecule type" value="Genomic_DNA"/>
</dbReference>
<gene>
    <name evidence="2" type="ORF">TWF696_001506</name>
</gene>
<name>A0AAV9UBQ6_9PEZI</name>
<dbReference type="AlphaFoldDB" id="A0AAV9UBQ6"/>
<dbReference type="SUPFAM" id="SSF81383">
    <property type="entry name" value="F-box domain"/>
    <property type="match status" value="1"/>
</dbReference>
<evidence type="ECO:0000313" key="2">
    <source>
        <dbReference type="EMBL" id="KAK6338036.1"/>
    </source>
</evidence>
<feature type="domain" description="F-box" evidence="1">
    <location>
        <begin position="85"/>
        <end position="133"/>
    </location>
</feature>
<sequence>MPATITSDTAQKYEELLTKLETLLLGLAEYPEGTENGETMAIDMQIQDTFTDLGNLQAMIEEETLRSEPLPIFVRRPTYDVVKPKLAFINLPPEIHREIAKNLAGVEELRNLTETCRTMYRRLHDDNLLWWSFFKRNGELQHMTYDPVKNYQVSAYTVMDAVTRRCCICLAPWSSIMYYRRRAYRSFCRQCVEHLFIQYRGFMETQVLDLKIPQTFVGIYGRPRSLNRTSSKKYILKTHALKLVQEERRWGSFCRQRAIEFKAECATNVGPLGIRSDRHVQYLDRVMTDIIAAYRLKFTRYHVIKPIEQFRLFLEHAVLTPSKGFEAMDNCERSVGMKLDKFCENFAEMKRANLIKLAEHVCEIVFGPVDNDVQEQMFGITRPSKMGAFFDLFLNTWFEATYGNLFQEVPADKEVSCRWCETGPLYVFIPGHPADKYLKKDMAAHLFWCHSEILMTGRQWRFGDFN</sequence>
<dbReference type="Proteomes" id="UP001375240">
    <property type="component" value="Unassembled WGS sequence"/>
</dbReference>
<dbReference type="PROSITE" id="PS50181">
    <property type="entry name" value="FBOX"/>
    <property type="match status" value="1"/>
</dbReference>
<accession>A0AAV9UBQ6</accession>